<dbReference type="EC" id="2.7.1.40" evidence="4 14"/>
<evidence type="ECO:0000256" key="13">
    <source>
        <dbReference type="ARBA" id="ARBA00048152"/>
    </source>
</evidence>
<evidence type="ECO:0000256" key="8">
    <source>
        <dbReference type="ARBA" id="ARBA00022777"/>
    </source>
</evidence>
<reference evidence="17" key="2">
    <citation type="journal article" date="2024" name="Plant">
        <title>Genomic evolution and insights into agronomic trait innovations of Sesamum species.</title>
        <authorList>
            <person name="Miao H."/>
            <person name="Wang L."/>
            <person name="Qu L."/>
            <person name="Liu H."/>
            <person name="Sun Y."/>
            <person name="Le M."/>
            <person name="Wang Q."/>
            <person name="Wei S."/>
            <person name="Zheng Y."/>
            <person name="Lin W."/>
            <person name="Duan Y."/>
            <person name="Cao H."/>
            <person name="Xiong S."/>
            <person name="Wang X."/>
            <person name="Wei L."/>
            <person name="Li C."/>
            <person name="Ma Q."/>
            <person name="Ju M."/>
            <person name="Zhao R."/>
            <person name="Li G."/>
            <person name="Mu C."/>
            <person name="Tian Q."/>
            <person name="Mei H."/>
            <person name="Zhang T."/>
            <person name="Gao T."/>
            <person name="Zhang H."/>
        </authorList>
    </citation>
    <scope>NUCLEOTIDE SEQUENCE</scope>
    <source>
        <strain evidence="17">G02</strain>
    </source>
</reference>
<dbReference type="InterPro" id="IPR015795">
    <property type="entry name" value="Pyrv_Knase_C"/>
</dbReference>
<feature type="domain" description="Pyruvate kinase C-terminal" evidence="16">
    <location>
        <begin position="368"/>
        <end position="483"/>
    </location>
</feature>
<evidence type="ECO:0000256" key="5">
    <source>
        <dbReference type="ARBA" id="ARBA00022679"/>
    </source>
</evidence>
<evidence type="ECO:0000256" key="14">
    <source>
        <dbReference type="RuleBase" id="RU000504"/>
    </source>
</evidence>
<gene>
    <name evidence="17" type="ORF">Sradi_6210700</name>
</gene>
<dbReference type="GO" id="GO:0004743">
    <property type="term" value="F:pyruvate kinase activity"/>
    <property type="evidence" value="ECO:0007669"/>
    <property type="project" value="UniProtKB-EC"/>
</dbReference>
<evidence type="ECO:0000256" key="10">
    <source>
        <dbReference type="ARBA" id="ARBA00022842"/>
    </source>
</evidence>
<dbReference type="SUPFAM" id="SSF51621">
    <property type="entry name" value="Phosphoenolpyruvate/pyruvate domain"/>
    <property type="match status" value="1"/>
</dbReference>
<name>A0AAW2KA93_SESRA</name>
<evidence type="ECO:0000256" key="3">
    <source>
        <dbReference type="ARBA" id="ARBA00008663"/>
    </source>
</evidence>
<reference evidence="17" key="1">
    <citation type="submission" date="2020-06" db="EMBL/GenBank/DDBJ databases">
        <authorList>
            <person name="Li T."/>
            <person name="Hu X."/>
            <person name="Zhang T."/>
            <person name="Song X."/>
            <person name="Zhang H."/>
            <person name="Dai N."/>
            <person name="Sheng W."/>
            <person name="Hou X."/>
            <person name="Wei L."/>
        </authorList>
    </citation>
    <scope>NUCLEOTIDE SEQUENCE</scope>
    <source>
        <strain evidence="17">G02</strain>
        <tissue evidence="17">Leaf</tissue>
    </source>
</reference>
<keyword evidence="6" id="KW-0479">Metal-binding</keyword>
<sequence length="495" mass="54253">MVSNHLHLEEPIRMSSIIEPSKPNFFPAMTKIVGTLGPKSRSVEAISGCLRAGMSVARFDFSWGDAEYHQETLENLKAAVRSTKKLCAVMLDTGGPELQVVNKTEHPISLKEDALVVLTPDQDKEATSSLLPINFRGLSKAVKTGDTIFIGQYLFTGNETTSVWLEVKEVKGEDVHCIVKNSATLAGSLYTLHVSQIHIELPTLTDKDKEVIGTFGDRNSIDFISISYTRHAEDIRHAREFLSKLDGLSQTQIFAKIENVEGMIHFDEILQEADGIILARGNLGIDLPPEKVFLFQKQAVHKCNMAGKPAVVTRVVDSMTDNLRPTRAEATDVANIVLDGSDAILLGAETLRGLYPVEAISIVGRICAEVRAAIKVKASVIICFTSSGRTARLIAKYRPTMPVLSVVIPRLKTDQLRWTFTGAFEARQSLIVRGLFPMLADARHPVETTNATNESILKVALDHGQASGIVKPHDRVVVCQKVGDASVVKIIELEN</sequence>
<comment type="catalytic activity">
    <reaction evidence="13 14">
        <text>pyruvate + ATP = phosphoenolpyruvate + ADP + H(+)</text>
        <dbReference type="Rhea" id="RHEA:18157"/>
        <dbReference type="ChEBI" id="CHEBI:15361"/>
        <dbReference type="ChEBI" id="CHEBI:15378"/>
        <dbReference type="ChEBI" id="CHEBI:30616"/>
        <dbReference type="ChEBI" id="CHEBI:58702"/>
        <dbReference type="ChEBI" id="CHEBI:456216"/>
        <dbReference type="EC" id="2.7.1.40"/>
    </reaction>
</comment>
<evidence type="ECO:0000256" key="1">
    <source>
        <dbReference type="ARBA" id="ARBA00001958"/>
    </source>
</evidence>
<dbReference type="InterPro" id="IPR015806">
    <property type="entry name" value="Pyrv_Knase_insert_dom_sf"/>
</dbReference>
<dbReference type="AlphaFoldDB" id="A0AAW2KA93"/>
<dbReference type="SUPFAM" id="SSF52935">
    <property type="entry name" value="PK C-terminal domain-like"/>
    <property type="match status" value="1"/>
</dbReference>
<keyword evidence="7" id="KW-0547">Nucleotide-binding</keyword>
<dbReference type="Pfam" id="PF00224">
    <property type="entry name" value="PK"/>
    <property type="match status" value="1"/>
</dbReference>
<evidence type="ECO:0000256" key="7">
    <source>
        <dbReference type="ARBA" id="ARBA00022741"/>
    </source>
</evidence>
<dbReference type="InterPro" id="IPR011037">
    <property type="entry name" value="Pyrv_Knase-like_insert_dom_sf"/>
</dbReference>
<dbReference type="Pfam" id="PF02887">
    <property type="entry name" value="PK_C"/>
    <property type="match status" value="1"/>
</dbReference>
<evidence type="ECO:0000256" key="9">
    <source>
        <dbReference type="ARBA" id="ARBA00022840"/>
    </source>
</evidence>
<keyword evidence="9" id="KW-0067">ATP-binding</keyword>
<dbReference type="Gene3D" id="3.40.1380.20">
    <property type="entry name" value="Pyruvate kinase, C-terminal domain"/>
    <property type="match status" value="1"/>
</dbReference>
<dbReference type="PRINTS" id="PR01050">
    <property type="entry name" value="PYRUVTKNASE"/>
</dbReference>
<keyword evidence="12 17" id="KW-0670">Pyruvate</keyword>
<dbReference type="InterPro" id="IPR015813">
    <property type="entry name" value="Pyrv/PenolPyrv_kinase-like_dom"/>
</dbReference>
<evidence type="ECO:0000313" key="17">
    <source>
        <dbReference type="EMBL" id="KAL0303426.1"/>
    </source>
</evidence>
<comment type="cofactor">
    <cofactor evidence="1">
        <name>K(+)</name>
        <dbReference type="ChEBI" id="CHEBI:29103"/>
    </cofactor>
</comment>
<dbReference type="FunFam" id="2.40.33.10:FF:000004">
    <property type="entry name" value="Pyruvate kinase"/>
    <property type="match status" value="1"/>
</dbReference>
<comment type="caution">
    <text evidence="17">The sequence shown here is derived from an EMBL/GenBank/DDBJ whole genome shotgun (WGS) entry which is preliminary data.</text>
</comment>
<dbReference type="GO" id="GO:0005524">
    <property type="term" value="F:ATP binding"/>
    <property type="evidence" value="ECO:0007669"/>
    <property type="project" value="UniProtKB-KW"/>
</dbReference>
<keyword evidence="5 14" id="KW-0808">Transferase</keyword>
<dbReference type="GO" id="GO:0030955">
    <property type="term" value="F:potassium ion binding"/>
    <property type="evidence" value="ECO:0007669"/>
    <property type="project" value="InterPro"/>
</dbReference>
<dbReference type="Gene3D" id="2.40.33.10">
    <property type="entry name" value="PK beta-barrel domain-like"/>
    <property type="match status" value="1"/>
</dbReference>
<dbReference type="GO" id="GO:0016301">
    <property type="term" value="F:kinase activity"/>
    <property type="evidence" value="ECO:0007669"/>
    <property type="project" value="UniProtKB-KW"/>
</dbReference>
<evidence type="ECO:0000256" key="2">
    <source>
        <dbReference type="ARBA" id="ARBA00004997"/>
    </source>
</evidence>
<dbReference type="Gene3D" id="3.20.20.60">
    <property type="entry name" value="Phosphoenolpyruvate-binding domains"/>
    <property type="match status" value="1"/>
</dbReference>
<dbReference type="EMBL" id="JACGWJ010000029">
    <property type="protein sequence ID" value="KAL0303426.1"/>
    <property type="molecule type" value="Genomic_DNA"/>
</dbReference>
<dbReference type="PANTHER" id="PTHR11817">
    <property type="entry name" value="PYRUVATE KINASE"/>
    <property type="match status" value="1"/>
</dbReference>
<evidence type="ECO:0000256" key="12">
    <source>
        <dbReference type="ARBA" id="ARBA00023317"/>
    </source>
</evidence>
<evidence type="ECO:0000256" key="11">
    <source>
        <dbReference type="ARBA" id="ARBA00023152"/>
    </source>
</evidence>
<keyword evidence="8 14" id="KW-0418">Kinase</keyword>
<dbReference type="InterPro" id="IPR040442">
    <property type="entry name" value="Pyrv_kinase-like_dom_sf"/>
</dbReference>
<evidence type="ECO:0000259" key="16">
    <source>
        <dbReference type="Pfam" id="PF02887"/>
    </source>
</evidence>
<proteinExistence type="inferred from homology"/>
<comment type="pathway">
    <text evidence="2 14">Carbohydrate degradation; glycolysis; pyruvate from D-glyceraldehyde 3-phosphate: step 5/5.</text>
</comment>
<keyword evidence="10 14" id="KW-0460">Magnesium</keyword>
<evidence type="ECO:0000259" key="15">
    <source>
        <dbReference type="Pfam" id="PF00224"/>
    </source>
</evidence>
<evidence type="ECO:0000256" key="4">
    <source>
        <dbReference type="ARBA" id="ARBA00012142"/>
    </source>
</evidence>
<dbReference type="InterPro" id="IPR015793">
    <property type="entry name" value="Pyrv_Knase_brl"/>
</dbReference>
<comment type="similarity">
    <text evidence="3 14">Belongs to the pyruvate kinase family.</text>
</comment>
<dbReference type="SUPFAM" id="SSF50800">
    <property type="entry name" value="PK beta-barrel domain-like"/>
    <property type="match status" value="1"/>
</dbReference>
<evidence type="ECO:0000256" key="6">
    <source>
        <dbReference type="ARBA" id="ARBA00022723"/>
    </source>
</evidence>
<feature type="domain" description="Pyruvate kinase barrel" evidence="15">
    <location>
        <begin position="30"/>
        <end position="360"/>
    </location>
</feature>
<keyword evidence="11 14" id="KW-0324">Glycolysis</keyword>
<accession>A0AAW2KA93</accession>
<protein>
    <recommendedName>
        <fullName evidence="4 14">Pyruvate kinase</fullName>
        <ecNumber evidence="4 14">2.7.1.40</ecNumber>
    </recommendedName>
</protein>
<dbReference type="GO" id="GO:0000287">
    <property type="term" value="F:magnesium ion binding"/>
    <property type="evidence" value="ECO:0007669"/>
    <property type="project" value="InterPro"/>
</dbReference>
<dbReference type="NCBIfam" id="TIGR01064">
    <property type="entry name" value="pyruv_kin"/>
    <property type="match status" value="1"/>
</dbReference>
<dbReference type="InterPro" id="IPR001697">
    <property type="entry name" value="Pyr_Knase"/>
</dbReference>
<organism evidence="17">
    <name type="scientific">Sesamum radiatum</name>
    <name type="common">Black benniseed</name>
    <dbReference type="NCBI Taxonomy" id="300843"/>
    <lineage>
        <taxon>Eukaryota</taxon>
        <taxon>Viridiplantae</taxon>
        <taxon>Streptophyta</taxon>
        <taxon>Embryophyta</taxon>
        <taxon>Tracheophyta</taxon>
        <taxon>Spermatophyta</taxon>
        <taxon>Magnoliopsida</taxon>
        <taxon>eudicotyledons</taxon>
        <taxon>Gunneridae</taxon>
        <taxon>Pentapetalae</taxon>
        <taxon>asterids</taxon>
        <taxon>lamiids</taxon>
        <taxon>Lamiales</taxon>
        <taxon>Pedaliaceae</taxon>
        <taxon>Sesamum</taxon>
    </lineage>
</organism>
<dbReference type="InterPro" id="IPR036918">
    <property type="entry name" value="Pyrv_Knase_C_sf"/>
</dbReference>